<dbReference type="Proteomes" id="UP001367030">
    <property type="component" value="Unassembled WGS sequence"/>
</dbReference>
<evidence type="ECO:0000259" key="1">
    <source>
        <dbReference type="Pfam" id="PF12697"/>
    </source>
</evidence>
<dbReference type="InterPro" id="IPR029058">
    <property type="entry name" value="AB_hydrolase_fold"/>
</dbReference>
<dbReference type="InterPro" id="IPR000073">
    <property type="entry name" value="AB_hydrolase_1"/>
</dbReference>
<dbReference type="RefSeq" id="WP_340340049.1">
    <property type="nucleotide sequence ID" value="NZ_JBBKZS010000051.1"/>
</dbReference>
<feature type="domain" description="AB hydrolase-1" evidence="1">
    <location>
        <begin position="14"/>
        <end position="105"/>
    </location>
</feature>
<keyword evidence="3" id="KW-1185">Reference proteome</keyword>
<gene>
    <name evidence="2" type="ORF">WKW79_36140</name>
</gene>
<accession>A0ABU8XLQ8</accession>
<sequence length="122" mass="13277">MSDPGRVAQADRAIVFVHGVLGAPGESFGGWPNIIAHDGTTLPGHGKVSDFAVYAVDYEADFKSSVKLDDVAIGVSRELAASQIFKRHRHVWLVAHSMGGLVLKRSMVRWLIEKKEVLLTSP</sequence>
<evidence type="ECO:0000313" key="3">
    <source>
        <dbReference type="Proteomes" id="UP001367030"/>
    </source>
</evidence>
<organism evidence="2 3">
    <name type="scientific">Variovorax robiniae</name>
    <dbReference type="NCBI Taxonomy" id="1836199"/>
    <lineage>
        <taxon>Bacteria</taxon>
        <taxon>Pseudomonadati</taxon>
        <taxon>Pseudomonadota</taxon>
        <taxon>Betaproteobacteria</taxon>
        <taxon>Burkholderiales</taxon>
        <taxon>Comamonadaceae</taxon>
        <taxon>Variovorax</taxon>
    </lineage>
</organism>
<keyword evidence="2" id="KW-0378">Hydrolase</keyword>
<proteinExistence type="predicted"/>
<comment type="caution">
    <text evidence="2">The sequence shown here is derived from an EMBL/GenBank/DDBJ whole genome shotgun (WGS) entry which is preliminary data.</text>
</comment>
<dbReference type="SUPFAM" id="SSF53474">
    <property type="entry name" value="alpha/beta-Hydrolases"/>
    <property type="match status" value="1"/>
</dbReference>
<dbReference type="Pfam" id="PF12697">
    <property type="entry name" value="Abhydrolase_6"/>
    <property type="match status" value="1"/>
</dbReference>
<reference evidence="2 3" key="1">
    <citation type="submission" date="2024-03" db="EMBL/GenBank/DDBJ databases">
        <title>Novel species of the genus Variovorax.</title>
        <authorList>
            <person name="Liu Q."/>
            <person name="Xin Y.-H."/>
        </authorList>
    </citation>
    <scope>NUCLEOTIDE SEQUENCE [LARGE SCALE GENOMIC DNA]</scope>
    <source>
        <strain evidence="2 3">KACC 18901</strain>
    </source>
</reference>
<evidence type="ECO:0000313" key="2">
    <source>
        <dbReference type="EMBL" id="MEJ8860018.1"/>
    </source>
</evidence>
<dbReference type="GO" id="GO:0016787">
    <property type="term" value="F:hydrolase activity"/>
    <property type="evidence" value="ECO:0007669"/>
    <property type="project" value="UniProtKB-KW"/>
</dbReference>
<name>A0ABU8XLQ8_9BURK</name>
<dbReference type="Gene3D" id="3.40.50.1820">
    <property type="entry name" value="alpha/beta hydrolase"/>
    <property type="match status" value="1"/>
</dbReference>
<dbReference type="EMBL" id="JBBKZS010000051">
    <property type="protein sequence ID" value="MEJ8860018.1"/>
    <property type="molecule type" value="Genomic_DNA"/>
</dbReference>
<protein>
    <submittedName>
        <fullName evidence="2">Alpha/beta fold hydrolase</fullName>
    </submittedName>
</protein>